<keyword evidence="2" id="KW-1185">Reference proteome</keyword>
<proteinExistence type="predicted"/>
<organism evidence="1 2">
    <name type="scientific">Cellulomonas rhizosphaerae</name>
    <dbReference type="NCBI Taxonomy" id="2293719"/>
    <lineage>
        <taxon>Bacteria</taxon>
        <taxon>Bacillati</taxon>
        <taxon>Actinomycetota</taxon>
        <taxon>Actinomycetes</taxon>
        <taxon>Micrococcales</taxon>
        <taxon>Cellulomonadaceae</taxon>
        <taxon>Cellulomonas</taxon>
    </lineage>
</organism>
<dbReference type="EMBL" id="QWKP01000206">
    <property type="protein sequence ID" value="RHA39238.1"/>
    <property type="molecule type" value="Genomic_DNA"/>
</dbReference>
<gene>
    <name evidence="1" type="ORF">D1825_12080</name>
</gene>
<dbReference type="Proteomes" id="UP000283374">
    <property type="component" value="Unassembled WGS sequence"/>
</dbReference>
<evidence type="ECO:0000313" key="2">
    <source>
        <dbReference type="Proteomes" id="UP000283374"/>
    </source>
</evidence>
<reference evidence="1 2" key="1">
    <citation type="submission" date="2018-08" db="EMBL/GenBank/DDBJ databases">
        <title>Cellulomonas rhizosphaerae sp. nov., a novel actinomycete isolated from soil.</title>
        <authorList>
            <person name="Tian Y."/>
        </authorList>
    </citation>
    <scope>NUCLEOTIDE SEQUENCE [LARGE SCALE GENOMIC DNA]</scope>
    <source>
        <strain evidence="1 2">NEAU-TCZ24</strain>
    </source>
</reference>
<dbReference type="AlphaFoldDB" id="A0A413RK15"/>
<protein>
    <recommendedName>
        <fullName evidence="3">Winged helix-turn-helix transcriptional regulator</fullName>
    </recommendedName>
</protein>
<accession>A0A413RK15</accession>
<comment type="caution">
    <text evidence="1">The sequence shown here is derived from an EMBL/GenBank/DDBJ whole genome shotgun (WGS) entry which is preliminary data.</text>
</comment>
<dbReference type="RefSeq" id="WP_118767673.1">
    <property type="nucleotide sequence ID" value="NZ_QWKP01000206.1"/>
</dbReference>
<evidence type="ECO:0008006" key="3">
    <source>
        <dbReference type="Google" id="ProtNLM"/>
    </source>
</evidence>
<name>A0A413RK15_9CELL</name>
<sequence length="204" mass="21215">MTYVMTIDQRGSRVHGDHVDAFLVELAALLADREHGVVRGFERAVGDEVQGVLDDPDLVVDIALTVSRGGGWSVGIGAGPVDEPLPESVRAGSGTAFILARTAVEAAKSRSRSVSLAVRGIDDGAGRDAEAVLVLAAAAAARRSPAGWEVVDAMTEPGVRQEDVATRLGVSQQAVSQRLRAALWAEESAARSAAARLLRIAAGE</sequence>
<dbReference type="OrthoDB" id="5184241at2"/>
<evidence type="ECO:0000313" key="1">
    <source>
        <dbReference type="EMBL" id="RHA39238.1"/>
    </source>
</evidence>